<dbReference type="InterPro" id="IPR025105">
    <property type="entry name" value="DUF4010"/>
</dbReference>
<organism evidence="9 10">
    <name type="scientific">Natronosalvus hydrolyticus</name>
    <dbReference type="NCBI Taxonomy" id="2979988"/>
    <lineage>
        <taxon>Archaea</taxon>
        <taxon>Methanobacteriati</taxon>
        <taxon>Methanobacteriota</taxon>
        <taxon>Stenosarchaea group</taxon>
        <taxon>Halobacteria</taxon>
        <taxon>Halobacteriales</taxon>
        <taxon>Natrialbaceae</taxon>
        <taxon>Natronosalvus</taxon>
    </lineage>
</organism>
<dbReference type="PANTHER" id="PTHR39084:SF1">
    <property type="entry name" value="DUF4010 DOMAIN-CONTAINING PROTEIN"/>
    <property type="match status" value="1"/>
</dbReference>
<evidence type="ECO:0000256" key="4">
    <source>
        <dbReference type="ARBA" id="ARBA00022989"/>
    </source>
</evidence>
<feature type="transmembrane region" description="Helical" evidence="6">
    <location>
        <begin position="96"/>
        <end position="129"/>
    </location>
</feature>
<dbReference type="Pfam" id="PF13194">
    <property type="entry name" value="DUF4010"/>
    <property type="match status" value="1"/>
</dbReference>
<feature type="domain" description="DUF4010" evidence="8">
    <location>
        <begin position="184"/>
        <end position="390"/>
    </location>
</feature>
<comment type="caution">
    <text evidence="9">The sequence shown here is derived from an EMBL/GenBank/DDBJ whole genome shotgun (WGS) entry which is preliminary data.</text>
</comment>
<dbReference type="AlphaFoldDB" id="A0AAP3E6I5"/>
<evidence type="ECO:0000256" key="1">
    <source>
        <dbReference type="ARBA" id="ARBA00004651"/>
    </source>
</evidence>
<keyword evidence="5 6" id="KW-0472">Membrane</keyword>
<dbReference type="RefSeq" id="WP_342807072.1">
    <property type="nucleotide sequence ID" value="NZ_JAOPJZ010000002.1"/>
</dbReference>
<sequence length="417" mass="43534">MIDVVSVPELLVKVLIAIATGGLIGLERERRPERKFAGLRTLALLCGAGPVTVAVGQQAGYPVIVGLYLGLAAGFALLIAYVRFSLTEGDVGLTTSVTVFLVALLGLLVGYGLFFESTAITIVLVVLLAEKERLHRYVEGVSDQEFLDSLKLGAVVFILYPVVPTDPVDPFGVVVPREVLLFAIFVLLIEFVSYVSMRRIGGSKGLAVTGLLAGGANSFATAGVLARMATQSREILDATAAALLLASVSMIVRNVGIAVVLATGLFWSLWQPAMVMIGVAGTIVAILWHRDDGHEEFEFEIDSPFSFVAAAKFSLAYVTILLVSVFAEAVLGAFGLYATAFAGGLASSAAVSVTAATVFNEGAIGIEQAAGMVMLGIAASLTSKIVLVELISGQLRSKAVVPMALLAVVGLVVFVAI</sequence>
<keyword evidence="10" id="KW-1185">Reference proteome</keyword>
<feature type="transmembrane region" description="Helical" evidence="6">
    <location>
        <begin position="179"/>
        <end position="197"/>
    </location>
</feature>
<feature type="transmembrane region" description="Helical" evidence="6">
    <location>
        <begin position="308"/>
        <end position="327"/>
    </location>
</feature>
<feature type="transmembrane region" description="Helical" evidence="6">
    <location>
        <begin position="369"/>
        <end position="387"/>
    </location>
</feature>
<evidence type="ECO:0000256" key="3">
    <source>
        <dbReference type="ARBA" id="ARBA00022692"/>
    </source>
</evidence>
<dbReference type="InterPro" id="IPR049177">
    <property type="entry name" value="MgtC_SapB_SrpB_YhiD_N"/>
</dbReference>
<reference evidence="9 10" key="1">
    <citation type="submission" date="2022-09" db="EMBL/GenBank/DDBJ databases">
        <title>Enrichment on poylsaccharides allowed isolation of novel metabolic and taxonomic groups of Haloarchaea.</title>
        <authorList>
            <person name="Sorokin D.Y."/>
            <person name="Elcheninov A.G."/>
            <person name="Khizhniak T.V."/>
            <person name="Kolganova T.V."/>
            <person name="Kublanov I.V."/>
        </authorList>
    </citation>
    <scope>NUCLEOTIDE SEQUENCE [LARGE SCALE GENOMIC DNA]</scope>
    <source>
        <strain evidence="9 10">AArc-curdl1</strain>
    </source>
</reference>
<evidence type="ECO:0000259" key="7">
    <source>
        <dbReference type="Pfam" id="PF02308"/>
    </source>
</evidence>
<gene>
    <name evidence="9" type="ORF">OB919_05160</name>
</gene>
<feature type="domain" description="MgtC/SapB/SrpB/YhiD N-terminal" evidence="7">
    <location>
        <begin position="15"/>
        <end position="136"/>
    </location>
</feature>
<evidence type="ECO:0000259" key="8">
    <source>
        <dbReference type="Pfam" id="PF13194"/>
    </source>
</evidence>
<dbReference type="Pfam" id="PF02308">
    <property type="entry name" value="MgtC"/>
    <property type="match status" value="1"/>
</dbReference>
<evidence type="ECO:0000313" key="10">
    <source>
        <dbReference type="Proteomes" id="UP001321047"/>
    </source>
</evidence>
<dbReference type="Proteomes" id="UP001321047">
    <property type="component" value="Unassembled WGS sequence"/>
</dbReference>
<evidence type="ECO:0000256" key="2">
    <source>
        <dbReference type="ARBA" id="ARBA00022475"/>
    </source>
</evidence>
<dbReference type="PRINTS" id="PR01837">
    <property type="entry name" value="MGTCSAPBPROT"/>
</dbReference>
<feature type="transmembrane region" description="Helical" evidence="6">
    <location>
        <begin position="63"/>
        <end position="84"/>
    </location>
</feature>
<keyword evidence="4 6" id="KW-1133">Transmembrane helix</keyword>
<proteinExistence type="predicted"/>
<evidence type="ECO:0000313" key="9">
    <source>
        <dbReference type="EMBL" id="MCU4751374.1"/>
    </source>
</evidence>
<dbReference type="InterPro" id="IPR003416">
    <property type="entry name" value="MgtC/SapB/SrpB/YhiD_fam"/>
</dbReference>
<dbReference type="EMBL" id="JAOPJZ010000002">
    <property type="protein sequence ID" value="MCU4751374.1"/>
    <property type="molecule type" value="Genomic_DNA"/>
</dbReference>
<keyword evidence="2" id="KW-1003">Cell membrane</keyword>
<feature type="transmembrane region" description="Helical" evidence="6">
    <location>
        <begin position="399"/>
        <end position="416"/>
    </location>
</feature>
<accession>A0AAP3E6I5</accession>
<dbReference type="PANTHER" id="PTHR39084">
    <property type="entry name" value="MEMBRANE PROTEIN-RELATED"/>
    <property type="match status" value="1"/>
</dbReference>
<feature type="transmembrane region" description="Helical" evidence="6">
    <location>
        <begin position="206"/>
        <end position="226"/>
    </location>
</feature>
<comment type="subcellular location">
    <subcellularLocation>
        <location evidence="1">Cell membrane</location>
        <topology evidence="1">Multi-pass membrane protein</topology>
    </subcellularLocation>
</comment>
<name>A0AAP3E6I5_9EURY</name>
<keyword evidence="3 6" id="KW-0812">Transmembrane</keyword>
<protein>
    <submittedName>
        <fullName evidence="9">MgtC/SapB family protein</fullName>
    </submittedName>
</protein>
<feature type="transmembrane region" description="Helical" evidence="6">
    <location>
        <begin position="269"/>
        <end position="288"/>
    </location>
</feature>
<evidence type="ECO:0000256" key="5">
    <source>
        <dbReference type="ARBA" id="ARBA00023136"/>
    </source>
</evidence>
<evidence type="ECO:0000256" key="6">
    <source>
        <dbReference type="SAM" id="Phobius"/>
    </source>
</evidence>
<feature type="transmembrane region" description="Helical" evidence="6">
    <location>
        <begin position="334"/>
        <end position="357"/>
    </location>
</feature>
<dbReference type="GO" id="GO:0005886">
    <property type="term" value="C:plasma membrane"/>
    <property type="evidence" value="ECO:0007669"/>
    <property type="project" value="UniProtKB-SubCell"/>
</dbReference>
<feature type="transmembrane region" description="Helical" evidence="6">
    <location>
        <begin position="38"/>
        <end position="57"/>
    </location>
</feature>
<feature type="transmembrane region" description="Helical" evidence="6">
    <location>
        <begin position="6"/>
        <end position="26"/>
    </location>
</feature>
<feature type="transmembrane region" description="Helical" evidence="6">
    <location>
        <begin position="238"/>
        <end position="262"/>
    </location>
</feature>